<dbReference type="AlphaFoldDB" id="A0A1M5FI24"/>
<evidence type="ECO:0000259" key="2">
    <source>
        <dbReference type="PROSITE" id="PS50110"/>
    </source>
</evidence>
<dbReference type="OrthoDB" id="678494at2"/>
<keyword evidence="4" id="KW-1185">Reference proteome</keyword>
<dbReference type="PROSITE" id="PS50110">
    <property type="entry name" value="RESPONSE_REGULATORY"/>
    <property type="match status" value="1"/>
</dbReference>
<dbReference type="Pfam" id="PF00072">
    <property type="entry name" value="Response_reg"/>
    <property type="match status" value="1"/>
</dbReference>
<reference evidence="3 4" key="1">
    <citation type="submission" date="2016-11" db="EMBL/GenBank/DDBJ databases">
        <authorList>
            <person name="Jaros S."/>
            <person name="Januszkiewicz K."/>
            <person name="Wedrychowicz H."/>
        </authorList>
    </citation>
    <scope>NUCLEOTIDE SEQUENCE [LARGE SCALE GENOMIC DNA]</scope>
    <source>
        <strain evidence="3 4">DSM 18119</strain>
    </source>
</reference>
<dbReference type="PANTHER" id="PTHR44520:SF1">
    <property type="entry name" value="TWO-COMPONENT SYSTEM REGULATORY PROTEIN"/>
    <property type="match status" value="1"/>
</dbReference>
<proteinExistence type="predicted"/>
<dbReference type="PANTHER" id="PTHR44520">
    <property type="entry name" value="RESPONSE REGULATOR RCP1-RELATED"/>
    <property type="match status" value="1"/>
</dbReference>
<accession>A0A1M5FI24</accession>
<name>A0A1M5FI24_9BACT</name>
<dbReference type="SUPFAM" id="SSF52172">
    <property type="entry name" value="CheY-like"/>
    <property type="match status" value="1"/>
</dbReference>
<dbReference type="EMBL" id="FQUU01000023">
    <property type="protein sequence ID" value="SHF91227.1"/>
    <property type="molecule type" value="Genomic_DNA"/>
</dbReference>
<protein>
    <submittedName>
        <fullName evidence="3">Response regulator receiver domain-containing protein</fullName>
    </submittedName>
</protein>
<dbReference type="Gene3D" id="3.40.50.2300">
    <property type="match status" value="1"/>
</dbReference>
<dbReference type="STRING" id="1121884.SAMN02745131_03835"/>
<dbReference type="InterPro" id="IPR052893">
    <property type="entry name" value="TCS_response_regulator"/>
</dbReference>
<organism evidence="3 4">
    <name type="scientific">Flavisolibacter ginsengisoli DSM 18119</name>
    <dbReference type="NCBI Taxonomy" id="1121884"/>
    <lineage>
        <taxon>Bacteria</taxon>
        <taxon>Pseudomonadati</taxon>
        <taxon>Bacteroidota</taxon>
        <taxon>Chitinophagia</taxon>
        <taxon>Chitinophagales</taxon>
        <taxon>Chitinophagaceae</taxon>
        <taxon>Flavisolibacter</taxon>
    </lineage>
</organism>
<feature type="modified residue" description="4-aspartylphosphate" evidence="1">
    <location>
        <position position="63"/>
    </location>
</feature>
<dbReference type="InterPro" id="IPR011006">
    <property type="entry name" value="CheY-like_superfamily"/>
</dbReference>
<dbReference type="SMART" id="SM00448">
    <property type="entry name" value="REC"/>
    <property type="match status" value="1"/>
</dbReference>
<dbReference type="RefSeq" id="WP_072836955.1">
    <property type="nucleotide sequence ID" value="NZ_FQUU01000023.1"/>
</dbReference>
<sequence>MDLQKPFIVVVDDDDEDRYLLNHSFIEIELDDNVKFFGDALQFIKYTELISSLNVKPSLIILDYKMPYMSGKAVLTYLKSSEFFREVPVVILSGSLNEETQAKLFELGVSACYQKGSEFKVLIEDLKEIVKYAAPVENK</sequence>
<dbReference type="GO" id="GO:0000160">
    <property type="term" value="P:phosphorelay signal transduction system"/>
    <property type="evidence" value="ECO:0007669"/>
    <property type="project" value="InterPro"/>
</dbReference>
<dbReference type="InterPro" id="IPR001789">
    <property type="entry name" value="Sig_transdc_resp-reg_receiver"/>
</dbReference>
<dbReference type="Proteomes" id="UP000184048">
    <property type="component" value="Unassembled WGS sequence"/>
</dbReference>
<evidence type="ECO:0000313" key="4">
    <source>
        <dbReference type="Proteomes" id="UP000184048"/>
    </source>
</evidence>
<evidence type="ECO:0000256" key="1">
    <source>
        <dbReference type="PROSITE-ProRule" id="PRU00169"/>
    </source>
</evidence>
<gene>
    <name evidence="3" type="ORF">SAMN02745131_03835</name>
</gene>
<keyword evidence="1" id="KW-0597">Phosphoprotein</keyword>
<evidence type="ECO:0000313" key="3">
    <source>
        <dbReference type="EMBL" id="SHF91227.1"/>
    </source>
</evidence>
<feature type="domain" description="Response regulatory" evidence="2">
    <location>
        <begin position="7"/>
        <end position="130"/>
    </location>
</feature>